<feature type="region of interest" description="Disordered" evidence="5">
    <location>
        <begin position="156"/>
        <end position="184"/>
    </location>
</feature>
<dbReference type="InterPro" id="IPR011989">
    <property type="entry name" value="ARM-like"/>
</dbReference>
<feature type="compositionally biased region" description="Basic and acidic residues" evidence="5">
    <location>
        <begin position="229"/>
        <end position="239"/>
    </location>
</feature>
<feature type="compositionally biased region" description="Low complexity" evidence="5">
    <location>
        <begin position="491"/>
        <end position="503"/>
    </location>
</feature>
<feature type="compositionally biased region" description="Basic and acidic residues" evidence="5">
    <location>
        <begin position="92"/>
        <end position="112"/>
    </location>
</feature>
<comment type="pathway">
    <text evidence="2">Protein modification; protein ubiquitination.</text>
</comment>
<protein>
    <recommendedName>
        <fullName evidence="3">RING-type E3 ubiquitin transferase</fullName>
        <ecNumber evidence="3">2.3.2.27</ecNumber>
    </recommendedName>
</protein>
<feature type="compositionally biased region" description="Polar residues" evidence="5">
    <location>
        <begin position="16"/>
        <end position="30"/>
    </location>
</feature>
<feature type="region of interest" description="Disordered" evidence="5">
    <location>
        <begin position="484"/>
        <end position="503"/>
    </location>
</feature>
<reference evidence="7 8" key="1">
    <citation type="journal article" date="2016" name="Sci. Rep.">
        <title>The genome sequence of the outbreeding globe artichoke constructed de novo incorporating a phase-aware low-pass sequencing strategy of F1 progeny.</title>
        <authorList>
            <person name="Scaglione D."/>
            <person name="Reyes-Chin-Wo S."/>
            <person name="Acquadro A."/>
            <person name="Froenicke L."/>
            <person name="Portis E."/>
            <person name="Beitel C."/>
            <person name="Tirone M."/>
            <person name="Mauro R."/>
            <person name="Lo Monaco A."/>
            <person name="Mauromicale G."/>
            <person name="Faccioli P."/>
            <person name="Cattivelli L."/>
            <person name="Rieseberg L."/>
            <person name="Michelmore R."/>
            <person name="Lanteri S."/>
        </authorList>
    </citation>
    <scope>NUCLEOTIDE SEQUENCE [LARGE SCALE GENOMIC DNA]</scope>
    <source>
        <strain evidence="7">2C</strain>
    </source>
</reference>
<evidence type="ECO:0000256" key="4">
    <source>
        <dbReference type="ARBA" id="ARBA00022679"/>
    </source>
</evidence>
<feature type="compositionally biased region" description="Low complexity" evidence="5">
    <location>
        <begin position="212"/>
        <end position="227"/>
    </location>
</feature>
<dbReference type="STRING" id="59895.A0A118K5P6"/>
<dbReference type="InterPro" id="IPR003613">
    <property type="entry name" value="Ubox_domain"/>
</dbReference>
<dbReference type="PANTHER" id="PTHR35549">
    <property type="entry name" value="OS04G0584500 PROTEIN"/>
    <property type="match status" value="1"/>
</dbReference>
<dbReference type="Gene3D" id="3.30.40.10">
    <property type="entry name" value="Zinc/RING finger domain, C3HC4 (zinc finger)"/>
    <property type="match status" value="1"/>
</dbReference>
<gene>
    <name evidence="7" type="ORF">Ccrd_012183</name>
</gene>
<dbReference type="Pfam" id="PF23628">
    <property type="entry name" value="ARM_LIN_C"/>
    <property type="match status" value="2"/>
</dbReference>
<proteinExistence type="predicted"/>
<dbReference type="OMA" id="IPQDFIC"/>
<dbReference type="InterPro" id="IPR055566">
    <property type="entry name" value="ARM_LIN"/>
</dbReference>
<sequence>MAMSLEDLLAEEGFKGSSSKRMTRASSGPSTRRIPSYPARDEHKSGAATRLRKTDRAYSDARRYDLRVESPITDRVKNRRSLDILKMEKLDRGARNEPKERHIRRGSQDTRDVTGYSVDSSQQISIDEIVEVKEGIRRVKDGTLDKGGYKDIYLNGVFSPPISKNKQKYSRTGEEERYENISGKDVQIDDGYANDYDKHLPELAGSSDNYQKGGKQPGSSSSRSNKSTHNKENVRDSRVRKPVEIESVAEVALDDVAIKAMISILSGYIKCFLKDQDFRTSLYHNCFAALNSSKLEEDIVAESKIISNLDQAIETVEKAAEKRANAKELKKASLQLSVITGLNANDLKDGFTSGIPNSILSACGHLYLSVIYQLQKKERIAAKHILQTFCDSPSAARTTLVPELWETVFHPHLSHLEVWYNQEVHSLADDPHNTRKLKQLKKVYYEILNSGTYQFALYYKDWLTDGVEAPSVPSIHVPSVSVQGNQHEGVSGRSSDFGSPSFSSQPMVSKKLYDSVFGGMHKQTTAEAEDYHYSQRSDDDKYSFDGSVVEDKRTLTHSLEEDEYEDLGVKRDKEPYQASQEELLGGFGNFTLKLEELGSTSMLQSLPVSEVNELTLKRLAKFVFGLHQTERSVDVIETNRLSHSDDAIYPDFSPIVTKPLGEGGKLRLVLPGNYADGGGHFFLHIPQDYVCPLTKLIFEDPVTLETGQTYERAAIVEWLNKGNTTCPVTGKTLECQIMPFTNSVLKRVIDGWKSKHSREILASASQPAGSPGEQKYKAEAAVFILEQLLTVFGTEENTANAKHLLALGGLQFLIRRFAYGNLDERSRVAALLSHCIKADSGCRNHVARHIEKQGLLELLHCKGIKSRANAVFLLFDLICLNSELNAHFATLSSELFTRAKALGCRAPVAPGSYDVDQQKYSIYREEAVDTISSALDTSLSNEKVRETCCSALLILGGHISYSGKVVTEDWILKNAGFFDRPESDALDDKISIKDNILLDNDEEEAVEDWLMKLSASLLGDGKKSFLDSLSQCLSSGHQDMTMAGLTTVAWFSSSLVSLPGSESQLSSFSVLIPKLKEHLKNSEWLEHKILAAMSLLNFSKIPDCMNLLMRMADEIASPLRNLSEASWMAKELHAFISQEDL</sequence>
<feature type="region of interest" description="Disordered" evidence="5">
    <location>
        <begin position="92"/>
        <end position="119"/>
    </location>
</feature>
<dbReference type="InterPro" id="IPR056512">
    <property type="entry name" value="LIN_N"/>
</dbReference>
<dbReference type="Pfam" id="PF04564">
    <property type="entry name" value="U-box"/>
    <property type="match status" value="1"/>
</dbReference>
<evidence type="ECO:0000313" key="7">
    <source>
        <dbReference type="EMBL" id="KVI09418.1"/>
    </source>
</evidence>
<dbReference type="EMBL" id="LEKV01001062">
    <property type="protein sequence ID" value="KVI09418.1"/>
    <property type="molecule type" value="Genomic_DNA"/>
</dbReference>
<feature type="region of interest" description="Disordered" evidence="5">
    <location>
        <begin position="1"/>
        <end position="56"/>
    </location>
</feature>
<feature type="region of interest" description="Disordered" evidence="5">
    <location>
        <begin position="197"/>
        <end position="239"/>
    </location>
</feature>
<accession>A0A118K5P6</accession>
<dbReference type="InterPro" id="IPR013083">
    <property type="entry name" value="Znf_RING/FYVE/PHD"/>
</dbReference>
<dbReference type="AlphaFoldDB" id="A0A118K5P6"/>
<dbReference type="EC" id="2.3.2.27" evidence="3"/>
<dbReference type="Proteomes" id="UP000243975">
    <property type="component" value="Unassembled WGS sequence"/>
</dbReference>
<dbReference type="Gene3D" id="1.25.10.10">
    <property type="entry name" value="Leucine-rich Repeat Variant"/>
    <property type="match status" value="1"/>
</dbReference>
<dbReference type="PANTHER" id="PTHR35549:SF1">
    <property type="entry name" value="OS04G0584500 PROTEIN"/>
    <property type="match status" value="1"/>
</dbReference>
<dbReference type="SUPFAM" id="SSF57850">
    <property type="entry name" value="RING/U-box"/>
    <property type="match status" value="1"/>
</dbReference>
<dbReference type="Gramene" id="KVI09418">
    <property type="protein sequence ID" value="KVI09418"/>
    <property type="gene ID" value="Ccrd_012183"/>
</dbReference>
<evidence type="ECO:0000313" key="8">
    <source>
        <dbReference type="Proteomes" id="UP000243975"/>
    </source>
</evidence>
<dbReference type="UniPathway" id="UPA00143"/>
<evidence type="ECO:0000256" key="2">
    <source>
        <dbReference type="ARBA" id="ARBA00004906"/>
    </source>
</evidence>
<feature type="domain" description="U-box" evidence="6">
    <location>
        <begin position="684"/>
        <end position="759"/>
    </location>
</feature>
<dbReference type="SMART" id="SM00504">
    <property type="entry name" value="Ubox"/>
    <property type="match status" value="1"/>
</dbReference>
<comment type="caution">
    <text evidence="7">The sequence shown here is derived from an EMBL/GenBank/DDBJ whole genome shotgun (WGS) entry which is preliminary data.</text>
</comment>
<evidence type="ECO:0000256" key="3">
    <source>
        <dbReference type="ARBA" id="ARBA00012483"/>
    </source>
</evidence>
<keyword evidence="8" id="KW-1185">Reference proteome</keyword>
<dbReference type="GO" id="GO:0016567">
    <property type="term" value="P:protein ubiquitination"/>
    <property type="evidence" value="ECO:0007669"/>
    <property type="project" value="UniProtKB-UniPathway"/>
</dbReference>
<comment type="catalytic activity">
    <reaction evidence="1">
        <text>S-ubiquitinyl-[E2 ubiquitin-conjugating enzyme]-L-cysteine + [acceptor protein]-L-lysine = [E2 ubiquitin-conjugating enzyme]-L-cysteine + N(6)-ubiquitinyl-[acceptor protein]-L-lysine.</text>
        <dbReference type="EC" id="2.3.2.27"/>
    </reaction>
</comment>
<dbReference type="Pfam" id="PF23568">
    <property type="entry name" value="ARM_LIN"/>
    <property type="match status" value="1"/>
</dbReference>
<name>A0A118K5P6_CYNCS</name>
<evidence type="ECO:0000256" key="1">
    <source>
        <dbReference type="ARBA" id="ARBA00000900"/>
    </source>
</evidence>
<dbReference type="InterPro" id="IPR045210">
    <property type="entry name" value="RING-Ubox_PUB"/>
</dbReference>
<keyword evidence="4" id="KW-0808">Transferase</keyword>
<evidence type="ECO:0000256" key="5">
    <source>
        <dbReference type="SAM" id="MobiDB-lite"/>
    </source>
</evidence>
<dbReference type="SUPFAM" id="SSF48371">
    <property type="entry name" value="ARM repeat"/>
    <property type="match status" value="1"/>
</dbReference>
<dbReference type="PROSITE" id="PS51698">
    <property type="entry name" value="U_BOX"/>
    <property type="match status" value="1"/>
</dbReference>
<dbReference type="CDD" id="cd16664">
    <property type="entry name" value="RING-Ubox_PUB"/>
    <property type="match status" value="1"/>
</dbReference>
<dbReference type="GO" id="GO:0061630">
    <property type="term" value="F:ubiquitin protein ligase activity"/>
    <property type="evidence" value="ECO:0007669"/>
    <property type="project" value="UniProtKB-EC"/>
</dbReference>
<organism evidence="7 8">
    <name type="scientific">Cynara cardunculus var. scolymus</name>
    <name type="common">Globe artichoke</name>
    <name type="synonym">Cynara scolymus</name>
    <dbReference type="NCBI Taxonomy" id="59895"/>
    <lineage>
        <taxon>Eukaryota</taxon>
        <taxon>Viridiplantae</taxon>
        <taxon>Streptophyta</taxon>
        <taxon>Embryophyta</taxon>
        <taxon>Tracheophyta</taxon>
        <taxon>Spermatophyta</taxon>
        <taxon>Magnoliopsida</taxon>
        <taxon>eudicotyledons</taxon>
        <taxon>Gunneridae</taxon>
        <taxon>Pentapetalae</taxon>
        <taxon>asterids</taxon>
        <taxon>campanulids</taxon>
        <taxon>Asterales</taxon>
        <taxon>Asteraceae</taxon>
        <taxon>Carduoideae</taxon>
        <taxon>Cardueae</taxon>
        <taxon>Carduinae</taxon>
        <taxon>Cynara</taxon>
    </lineage>
</organism>
<evidence type="ECO:0000259" key="6">
    <source>
        <dbReference type="PROSITE" id="PS51698"/>
    </source>
</evidence>
<dbReference type="InterPro" id="IPR016024">
    <property type="entry name" value="ARM-type_fold"/>
</dbReference>